<accession>A0A2T0ZJT2</accession>
<name>A0A2T0ZJT2_9ACTN</name>
<sequence>MADDNHRSLSLNRTDLGKFEVTNPRGGSLVTGKGDDADFTPGELLMVAIASCTGVDVDMLTARRAEPDRFKVRVEADKMKDEQGNHLGNITLTFDIAFPEGEKGDQAREVVPAMVQRSRERLCTVGRTVQIGTPITDQFGPVE</sequence>
<evidence type="ECO:0000313" key="2">
    <source>
        <dbReference type="Proteomes" id="UP000237752"/>
    </source>
</evidence>
<dbReference type="OrthoDB" id="4864805at2"/>
<evidence type="ECO:0000313" key="1">
    <source>
        <dbReference type="EMBL" id="PRZ36601.1"/>
    </source>
</evidence>
<dbReference type="Pfam" id="PF02566">
    <property type="entry name" value="OsmC"/>
    <property type="match status" value="1"/>
</dbReference>
<dbReference type="PANTHER" id="PTHR34352">
    <property type="entry name" value="PROTEIN YHFA"/>
    <property type="match status" value="1"/>
</dbReference>
<dbReference type="AlphaFoldDB" id="A0A2T0ZJT2"/>
<organism evidence="1 2">
    <name type="scientific">Antricoccus suffuscus</name>
    <dbReference type="NCBI Taxonomy" id="1629062"/>
    <lineage>
        <taxon>Bacteria</taxon>
        <taxon>Bacillati</taxon>
        <taxon>Actinomycetota</taxon>
        <taxon>Actinomycetes</taxon>
        <taxon>Geodermatophilales</taxon>
        <taxon>Antricoccaceae</taxon>
        <taxon>Antricoccus</taxon>
    </lineage>
</organism>
<protein>
    <submittedName>
        <fullName evidence="1">Putative OsmC-like protein</fullName>
    </submittedName>
</protein>
<gene>
    <name evidence="1" type="ORF">CLV47_12137</name>
</gene>
<dbReference type="Proteomes" id="UP000237752">
    <property type="component" value="Unassembled WGS sequence"/>
</dbReference>
<dbReference type="PANTHER" id="PTHR34352:SF1">
    <property type="entry name" value="PROTEIN YHFA"/>
    <property type="match status" value="1"/>
</dbReference>
<dbReference type="EMBL" id="PVUE01000021">
    <property type="protein sequence ID" value="PRZ36601.1"/>
    <property type="molecule type" value="Genomic_DNA"/>
</dbReference>
<dbReference type="InterPro" id="IPR003718">
    <property type="entry name" value="OsmC/Ohr_fam"/>
</dbReference>
<comment type="caution">
    <text evidence="1">The sequence shown here is derived from an EMBL/GenBank/DDBJ whole genome shotgun (WGS) entry which is preliminary data.</text>
</comment>
<dbReference type="RefSeq" id="WP_106350661.1">
    <property type="nucleotide sequence ID" value="NZ_PVUE01000021.1"/>
</dbReference>
<reference evidence="1 2" key="1">
    <citation type="submission" date="2018-03" db="EMBL/GenBank/DDBJ databases">
        <title>Genomic Encyclopedia of Archaeal and Bacterial Type Strains, Phase II (KMG-II): from individual species to whole genera.</title>
        <authorList>
            <person name="Goeker M."/>
        </authorList>
    </citation>
    <scope>NUCLEOTIDE SEQUENCE [LARGE SCALE GENOMIC DNA]</scope>
    <source>
        <strain evidence="1 2">DSM 100065</strain>
    </source>
</reference>
<keyword evidence="2" id="KW-1185">Reference proteome</keyword>
<proteinExistence type="predicted"/>
<dbReference type="InterPro" id="IPR015946">
    <property type="entry name" value="KH_dom-like_a/b"/>
</dbReference>
<dbReference type="SUPFAM" id="SSF82784">
    <property type="entry name" value="OsmC-like"/>
    <property type="match status" value="1"/>
</dbReference>
<dbReference type="Gene3D" id="3.30.300.20">
    <property type="match status" value="1"/>
</dbReference>
<dbReference type="InterPro" id="IPR036102">
    <property type="entry name" value="OsmC/Ohrsf"/>
</dbReference>